<comment type="caution">
    <text evidence="1">The sequence shown here is derived from an EMBL/GenBank/DDBJ whole genome shotgun (WGS) entry which is preliminary data.</text>
</comment>
<reference evidence="1 2" key="1">
    <citation type="submission" date="2018-09" db="EMBL/GenBank/DDBJ databases">
        <title>A high-quality reference genome of wild soybean provides a powerful tool to mine soybean genomes.</title>
        <authorList>
            <person name="Xie M."/>
            <person name="Chung C.Y.L."/>
            <person name="Li M.-W."/>
            <person name="Wong F.-L."/>
            <person name="Chan T.-F."/>
            <person name="Lam H.-M."/>
        </authorList>
    </citation>
    <scope>NUCLEOTIDE SEQUENCE [LARGE SCALE GENOMIC DNA]</scope>
    <source>
        <strain evidence="2">cv. W05</strain>
        <tissue evidence="1">Hypocotyl of etiolated seedlings</tissue>
    </source>
</reference>
<sequence>MWAPPYFTILQPSSTLFDYHCAHRTDTNERESEEPNHTLSPFSQQLWTLSLRFSRTTLCKVFWGCSPYTLALRCDVVLPPNDRTDTPCFFSKLDDLPFLCIFHAPILCCAAEKQAVVFSQLHSLWTTKRLYIVFKAAAEMVYSADAR</sequence>
<accession>A0A445IEF6</accession>
<gene>
    <name evidence="1" type="ORF">D0Y65_032590</name>
</gene>
<dbReference type="EMBL" id="QZWG01000011">
    <property type="protein sequence ID" value="RZB84265.1"/>
    <property type="molecule type" value="Genomic_DNA"/>
</dbReference>
<keyword evidence="2" id="KW-1185">Reference proteome</keyword>
<dbReference type="Proteomes" id="UP000289340">
    <property type="component" value="Chromosome 11"/>
</dbReference>
<organism evidence="1 2">
    <name type="scientific">Glycine soja</name>
    <name type="common">Wild soybean</name>
    <dbReference type="NCBI Taxonomy" id="3848"/>
    <lineage>
        <taxon>Eukaryota</taxon>
        <taxon>Viridiplantae</taxon>
        <taxon>Streptophyta</taxon>
        <taxon>Embryophyta</taxon>
        <taxon>Tracheophyta</taxon>
        <taxon>Spermatophyta</taxon>
        <taxon>Magnoliopsida</taxon>
        <taxon>eudicotyledons</taxon>
        <taxon>Gunneridae</taxon>
        <taxon>Pentapetalae</taxon>
        <taxon>rosids</taxon>
        <taxon>fabids</taxon>
        <taxon>Fabales</taxon>
        <taxon>Fabaceae</taxon>
        <taxon>Papilionoideae</taxon>
        <taxon>50 kb inversion clade</taxon>
        <taxon>NPAAA clade</taxon>
        <taxon>indigoferoid/millettioid clade</taxon>
        <taxon>Phaseoleae</taxon>
        <taxon>Glycine</taxon>
        <taxon>Glycine subgen. Soja</taxon>
    </lineage>
</organism>
<name>A0A445IEF6_GLYSO</name>
<proteinExistence type="predicted"/>
<evidence type="ECO:0000313" key="1">
    <source>
        <dbReference type="EMBL" id="RZB84265.1"/>
    </source>
</evidence>
<protein>
    <submittedName>
        <fullName evidence="1">Uncharacterized protein</fullName>
    </submittedName>
</protein>
<evidence type="ECO:0000313" key="2">
    <source>
        <dbReference type="Proteomes" id="UP000289340"/>
    </source>
</evidence>
<dbReference type="AlphaFoldDB" id="A0A445IEF6"/>